<sequence length="728" mass="82591">MEIISQTNRTILLDVINPEKLDLLTLVGEVKGIDSLSDDQMREINLHLECRSYEEAERKMAPVIWSFFDANSQSVKYTLKKPENISESMLTQIKLNEQENFLKTVFTVMSSRKSQGLLNVEFGFEKLLEMISPKKVMEDIKQVRKEIQYNYTKYTEMEEGDPGKLDLGDRLNLLFEEASSNYNNVMAMLPLAIEDVKTRLLLGGGEQKSDHKELVPGILTMADNGEIKVLEAPKEENTALATLDDNMNAGLIEVIKEDYNAVNDTPSDYVQNLVVRTFCPLTSTNQTKIDVETEVQNYNSYLEFYRTSKDNFIKVVKPLVEKLLGVKMFFDQYKAKSKGMSPSLLIANISPEMLAKSSNLPRLITYLNTTNSKNNFKDTIWYAIYPNVSWSQNVTNKINRERFKGNVQKAGTDVYSMESLSILLDVFKDYRVGTFFSFENREETTFNALAAEGVEKAIEKCAPLVGKPYSEFAIPVLPNFTVIPKNKSGVTLDTKMRVTDNNGVAFSDAKEDVMRLWIEGVYINGAYVAAGFQAACQCPEYLKAHFNRTKVRTDSELPGVRFDIEAGNNSLLAYTTMPKEITGFTTTIKNQINQKNFGWIFSSENASLNGENITNITVYKARNLLYNSEYSSYESVYKTQVTTYIERILRYVTGDFKEDNIKNFFSNNPQSQKSKWAMKKDCINAIITEGDNLEYSIDEATSICELTISFNGSPRNLEVLINRVSSNA</sequence>
<dbReference type="OrthoDB" id="1660014at2"/>
<accession>A0A371JCP1</accession>
<evidence type="ECO:0000313" key="2">
    <source>
        <dbReference type="Proteomes" id="UP000216411"/>
    </source>
</evidence>
<keyword evidence="2" id="KW-1185">Reference proteome</keyword>
<dbReference type="AlphaFoldDB" id="A0A371JCP1"/>
<dbReference type="RefSeq" id="WP_094378446.1">
    <property type="nucleotide sequence ID" value="NZ_NOKA02000037.1"/>
</dbReference>
<organism evidence="1 2">
    <name type="scientific">Lachnotalea glycerini</name>
    <dbReference type="NCBI Taxonomy" id="1763509"/>
    <lineage>
        <taxon>Bacteria</taxon>
        <taxon>Bacillati</taxon>
        <taxon>Bacillota</taxon>
        <taxon>Clostridia</taxon>
        <taxon>Lachnospirales</taxon>
        <taxon>Lachnospiraceae</taxon>
        <taxon>Lachnotalea</taxon>
    </lineage>
</organism>
<proteinExistence type="predicted"/>
<comment type="caution">
    <text evidence="1">The sequence shown here is derived from an EMBL/GenBank/DDBJ whole genome shotgun (WGS) entry which is preliminary data.</text>
</comment>
<dbReference type="EMBL" id="NOKA02000037">
    <property type="protein sequence ID" value="RDY30458.1"/>
    <property type="molecule type" value="Genomic_DNA"/>
</dbReference>
<name>A0A371JCP1_9FIRM</name>
<reference evidence="1 2" key="1">
    <citation type="journal article" date="2017" name="Genome Announc.">
        <title>Draft Genome Sequence of a Sporulating and Motile Strain of Lachnotalea glycerini Isolated from Water in Quebec City, Canada.</title>
        <authorList>
            <person name="Maheux A.F."/>
            <person name="Boudreau D.K."/>
            <person name="Berube E."/>
            <person name="Boissinot M."/>
            <person name="Raymond F."/>
            <person name="Brodeur S."/>
            <person name="Corbeil J."/>
            <person name="Isabel S."/>
            <person name="Omar R.F."/>
            <person name="Bergeron M.G."/>
        </authorList>
    </citation>
    <scope>NUCLEOTIDE SEQUENCE [LARGE SCALE GENOMIC DNA]</scope>
    <source>
        <strain evidence="1 2">CCRI-19302</strain>
    </source>
</reference>
<gene>
    <name evidence="1" type="ORF">CG710_014615</name>
</gene>
<protein>
    <submittedName>
        <fullName evidence="1">Transcriptional regulator</fullName>
    </submittedName>
</protein>
<evidence type="ECO:0000313" key="1">
    <source>
        <dbReference type="EMBL" id="RDY30458.1"/>
    </source>
</evidence>
<dbReference type="Proteomes" id="UP000216411">
    <property type="component" value="Unassembled WGS sequence"/>
</dbReference>